<evidence type="ECO:0000313" key="2">
    <source>
        <dbReference type="EMBL" id="QSZ42483.1"/>
    </source>
</evidence>
<feature type="transmembrane region" description="Helical" evidence="1">
    <location>
        <begin position="6"/>
        <end position="28"/>
    </location>
</feature>
<name>A0A975B1P2_9BACT</name>
<dbReference type="KEGG" id="saqt:GJV85_10300"/>
<evidence type="ECO:0000313" key="3">
    <source>
        <dbReference type="Proteomes" id="UP000671852"/>
    </source>
</evidence>
<keyword evidence="1" id="KW-1133">Transmembrane helix</keyword>
<reference evidence="2" key="2">
    <citation type="submission" date="2021-04" db="EMBL/GenBank/DDBJ databases">
        <title>Isolation and characterization of a novel species of the genus Sulfurimonas.</title>
        <authorList>
            <person name="Fukui M."/>
        </authorList>
    </citation>
    <scope>NUCLEOTIDE SEQUENCE</scope>
    <source>
        <strain evidence="2">H1576</strain>
    </source>
</reference>
<sequence length="116" mass="13877">MEISTSSWMMIFFILALIISIWKIYAFLPNKQLVDDDRTKEQSDVLYTIMLDIIILKEGDLDEKELFEAMKNHASFDKDSFWRFNLNRLNLLLSNYYLKNPNVKNIKDIYEQSQDI</sequence>
<dbReference type="EMBL" id="CP046072">
    <property type="protein sequence ID" value="QSZ42483.1"/>
    <property type="molecule type" value="Genomic_DNA"/>
</dbReference>
<proteinExistence type="predicted"/>
<accession>A0A975B1P2</accession>
<dbReference type="Proteomes" id="UP000671852">
    <property type="component" value="Chromosome"/>
</dbReference>
<keyword evidence="1" id="KW-0472">Membrane</keyword>
<organism evidence="2 3">
    <name type="scientific">Sulfurimonas aquatica</name>
    <dbReference type="NCBI Taxonomy" id="2672570"/>
    <lineage>
        <taxon>Bacteria</taxon>
        <taxon>Pseudomonadati</taxon>
        <taxon>Campylobacterota</taxon>
        <taxon>Epsilonproteobacteria</taxon>
        <taxon>Campylobacterales</taxon>
        <taxon>Sulfurimonadaceae</taxon>
        <taxon>Sulfurimonas</taxon>
    </lineage>
</organism>
<keyword evidence="3" id="KW-1185">Reference proteome</keyword>
<dbReference type="RefSeq" id="WP_207561300.1">
    <property type="nucleotide sequence ID" value="NZ_CP046072.1"/>
</dbReference>
<keyword evidence="1" id="KW-0812">Transmembrane</keyword>
<dbReference type="AlphaFoldDB" id="A0A975B1P2"/>
<evidence type="ECO:0000256" key="1">
    <source>
        <dbReference type="SAM" id="Phobius"/>
    </source>
</evidence>
<gene>
    <name evidence="2" type="ORF">GJV85_10300</name>
</gene>
<protein>
    <submittedName>
        <fullName evidence="2">Uncharacterized protein</fullName>
    </submittedName>
</protein>
<reference evidence="2" key="1">
    <citation type="submission" date="2019-11" db="EMBL/GenBank/DDBJ databases">
        <authorList>
            <person name="Kojima H."/>
        </authorList>
    </citation>
    <scope>NUCLEOTIDE SEQUENCE</scope>
    <source>
        <strain evidence="2">H1576</strain>
    </source>
</reference>